<evidence type="ECO:0000256" key="3">
    <source>
        <dbReference type="ARBA" id="ARBA00022475"/>
    </source>
</evidence>
<dbReference type="EMBL" id="CAEZYR010000001">
    <property type="protein sequence ID" value="CAB4724719.1"/>
    <property type="molecule type" value="Genomic_DNA"/>
</dbReference>
<keyword evidence="4 7" id="KW-0812">Transmembrane</keyword>
<evidence type="ECO:0000313" key="8">
    <source>
        <dbReference type="EMBL" id="CAB4724719.1"/>
    </source>
</evidence>
<evidence type="ECO:0000256" key="4">
    <source>
        <dbReference type="ARBA" id="ARBA00022692"/>
    </source>
</evidence>
<dbReference type="Gene3D" id="1.20.1250.20">
    <property type="entry name" value="MFS general substrate transporter like domains"/>
    <property type="match status" value="1"/>
</dbReference>
<dbReference type="SUPFAM" id="SSF103473">
    <property type="entry name" value="MFS general substrate transporter"/>
    <property type="match status" value="1"/>
</dbReference>
<keyword evidence="6 7" id="KW-0472">Membrane</keyword>
<evidence type="ECO:0000256" key="7">
    <source>
        <dbReference type="SAM" id="Phobius"/>
    </source>
</evidence>
<name>A0A6J6RQK9_9ZZZZ</name>
<dbReference type="Pfam" id="PF05977">
    <property type="entry name" value="MFS_3"/>
    <property type="match status" value="1"/>
</dbReference>
<dbReference type="PANTHER" id="PTHR23513:SF9">
    <property type="entry name" value="ENTEROBACTIN EXPORTER ENTS"/>
    <property type="match status" value="1"/>
</dbReference>
<keyword evidence="5 7" id="KW-1133">Transmembrane helix</keyword>
<dbReference type="InterPro" id="IPR036259">
    <property type="entry name" value="MFS_trans_sf"/>
</dbReference>
<feature type="transmembrane region" description="Helical" evidence="7">
    <location>
        <begin position="93"/>
        <end position="115"/>
    </location>
</feature>
<evidence type="ECO:0000313" key="9">
    <source>
        <dbReference type="EMBL" id="CAB4815574.1"/>
    </source>
</evidence>
<keyword evidence="3" id="KW-1003">Cell membrane</keyword>
<evidence type="ECO:0000256" key="5">
    <source>
        <dbReference type="ARBA" id="ARBA00022989"/>
    </source>
</evidence>
<feature type="transmembrane region" description="Helical" evidence="7">
    <location>
        <begin position="187"/>
        <end position="209"/>
    </location>
</feature>
<dbReference type="InterPro" id="IPR010290">
    <property type="entry name" value="TM_effector"/>
</dbReference>
<sequence>MASADVPGSTARKRIGIDLRPLAESRTFRFIWFGSLMSGIGSRFTTIAMVWQVKDLTDQNAGKLALIGLCYAVPLLVLSTFGGAIADQHDRRTILVLSNLVGIVTSGALAVNAFADHPHLGLIYLMAVCKATQQAIAGPARMSLSRLLVRQELLGSAAALDQVSFNISFVGGPLLAGIVIGTSGVGWAFLLDMVSVVVALVLIVAAGTLPRVDVQGRTLANIVEGLVYIRSRGELMASFLADIIAMVFGYPSVLMTLVVAERYHDNPTALGGLLAAVPAGMLLSAITSGWTARIHHHGVGVIWAITLWGVAIAMFAFTGPFILSFAVLALAGVGDSISGVFRMSILQTGTPPEMMGRIMGVGMSVWAAGPQLGDFEAGAVAALTTVNTSIFVGGAASVAGVWLLAYKWPAFRNYDVREHRARLAAAHDPAGHA</sequence>
<feature type="transmembrane region" description="Helical" evidence="7">
    <location>
        <begin position="30"/>
        <end position="52"/>
    </location>
</feature>
<feature type="transmembrane region" description="Helical" evidence="7">
    <location>
        <begin position="299"/>
        <end position="317"/>
    </location>
</feature>
<evidence type="ECO:0000256" key="2">
    <source>
        <dbReference type="ARBA" id="ARBA00022448"/>
    </source>
</evidence>
<evidence type="ECO:0000256" key="6">
    <source>
        <dbReference type="ARBA" id="ARBA00023136"/>
    </source>
</evidence>
<dbReference type="GO" id="GO:0005886">
    <property type="term" value="C:plasma membrane"/>
    <property type="evidence" value="ECO:0007669"/>
    <property type="project" value="UniProtKB-SubCell"/>
</dbReference>
<dbReference type="EMBL" id="CAFABA010000007">
    <property type="protein sequence ID" value="CAB4815574.1"/>
    <property type="molecule type" value="Genomic_DNA"/>
</dbReference>
<evidence type="ECO:0000313" key="10">
    <source>
        <dbReference type="EMBL" id="CAB4897834.1"/>
    </source>
</evidence>
<comment type="subcellular location">
    <subcellularLocation>
        <location evidence="1">Cell membrane</location>
        <topology evidence="1">Multi-pass membrane protein</topology>
    </subcellularLocation>
</comment>
<dbReference type="CDD" id="cd06173">
    <property type="entry name" value="MFS_MefA_like"/>
    <property type="match status" value="1"/>
</dbReference>
<evidence type="ECO:0000256" key="1">
    <source>
        <dbReference type="ARBA" id="ARBA00004651"/>
    </source>
</evidence>
<proteinExistence type="predicted"/>
<dbReference type="PANTHER" id="PTHR23513">
    <property type="entry name" value="INTEGRAL MEMBRANE EFFLUX PROTEIN-RELATED"/>
    <property type="match status" value="1"/>
</dbReference>
<dbReference type="AlphaFoldDB" id="A0A6J6RQK9"/>
<reference evidence="8" key="1">
    <citation type="submission" date="2020-05" db="EMBL/GenBank/DDBJ databases">
        <authorList>
            <person name="Chiriac C."/>
            <person name="Salcher M."/>
            <person name="Ghai R."/>
            <person name="Kavagutti S V."/>
        </authorList>
    </citation>
    <scope>NUCLEOTIDE SEQUENCE</scope>
</reference>
<accession>A0A6J6RQK9</accession>
<feature type="transmembrane region" description="Helical" evidence="7">
    <location>
        <begin position="239"/>
        <end position="260"/>
    </location>
</feature>
<organism evidence="8">
    <name type="scientific">freshwater metagenome</name>
    <dbReference type="NCBI Taxonomy" id="449393"/>
    <lineage>
        <taxon>unclassified sequences</taxon>
        <taxon>metagenomes</taxon>
        <taxon>ecological metagenomes</taxon>
    </lineage>
</organism>
<keyword evidence="2" id="KW-0813">Transport</keyword>
<feature type="transmembrane region" description="Helical" evidence="7">
    <location>
        <begin position="379"/>
        <end position="405"/>
    </location>
</feature>
<feature type="transmembrane region" description="Helical" evidence="7">
    <location>
        <begin position="272"/>
        <end position="292"/>
    </location>
</feature>
<feature type="transmembrane region" description="Helical" evidence="7">
    <location>
        <begin position="64"/>
        <end position="86"/>
    </location>
</feature>
<dbReference type="EMBL" id="CAFBMH010000016">
    <property type="protein sequence ID" value="CAB4897834.1"/>
    <property type="molecule type" value="Genomic_DNA"/>
</dbReference>
<gene>
    <name evidence="8" type="ORF">UFOPK2754_00059</name>
    <name evidence="9" type="ORF">UFOPK3139_00327</name>
    <name evidence="10" type="ORF">UFOPK3543_00685</name>
</gene>
<protein>
    <submittedName>
        <fullName evidence="8">Unannotated protein</fullName>
    </submittedName>
</protein>